<dbReference type="GO" id="GO:0016747">
    <property type="term" value="F:acyltransferase activity, transferring groups other than amino-acyl groups"/>
    <property type="evidence" value="ECO:0007669"/>
    <property type="project" value="InterPro"/>
</dbReference>
<dbReference type="EMBL" id="KQ947415">
    <property type="protein sequence ID" value="KUJ16770.1"/>
    <property type="molecule type" value="Genomic_DNA"/>
</dbReference>
<dbReference type="KEGG" id="psco:LY89DRAFT_782045"/>
<dbReference type="InParanoid" id="A0A194X9C4"/>
<dbReference type="InterPro" id="IPR016181">
    <property type="entry name" value="Acyl_CoA_acyltransferase"/>
</dbReference>
<organism evidence="2 3">
    <name type="scientific">Mollisia scopiformis</name>
    <name type="common">Conifer needle endophyte fungus</name>
    <name type="synonym">Phialocephala scopiformis</name>
    <dbReference type="NCBI Taxonomy" id="149040"/>
    <lineage>
        <taxon>Eukaryota</taxon>
        <taxon>Fungi</taxon>
        <taxon>Dikarya</taxon>
        <taxon>Ascomycota</taxon>
        <taxon>Pezizomycotina</taxon>
        <taxon>Leotiomycetes</taxon>
        <taxon>Helotiales</taxon>
        <taxon>Mollisiaceae</taxon>
        <taxon>Mollisia</taxon>
    </lineage>
</organism>
<dbReference type="Pfam" id="PF00583">
    <property type="entry name" value="Acetyltransf_1"/>
    <property type="match status" value="1"/>
</dbReference>
<accession>A0A194X9C4</accession>
<dbReference type="Gene3D" id="3.40.630.30">
    <property type="match status" value="1"/>
</dbReference>
<reference evidence="2 3" key="1">
    <citation type="submission" date="2015-10" db="EMBL/GenBank/DDBJ databases">
        <title>Full genome of DAOMC 229536 Phialocephala scopiformis, a fungal endophyte of spruce producing the potent anti-insectan compound rugulosin.</title>
        <authorList>
            <consortium name="DOE Joint Genome Institute"/>
            <person name="Walker A.K."/>
            <person name="Frasz S.L."/>
            <person name="Seifert K.A."/>
            <person name="Miller J.D."/>
            <person name="Mondo S.J."/>
            <person name="Labutti K."/>
            <person name="Lipzen A."/>
            <person name="Dockter R."/>
            <person name="Kennedy M."/>
            <person name="Grigoriev I.V."/>
            <person name="Spatafora J.W."/>
        </authorList>
    </citation>
    <scope>NUCLEOTIDE SEQUENCE [LARGE SCALE GENOMIC DNA]</scope>
    <source>
        <strain evidence="2 3">CBS 120377</strain>
    </source>
</reference>
<evidence type="ECO:0000313" key="2">
    <source>
        <dbReference type="EMBL" id="KUJ16770.1"/>
    </source>
</evidence>
<feature type="domain" description="N-acetyltransferase" evidence="1">
    <location>
        <begin position="22"/>
        <end position="175"/>
    </location>
</feature>
<sequence>MDEPISYIPTQHAHLLPSLVKIHMRCIMEPPYTPATFLPPLNEEVMTSWWQDRAKEVEKDQRVIIMQMASNATTGKEEVAGVVMLEMPVTETGPFRGEVQKLLVPPEYRKMGVTSRMMAKLENVAREKGRKLLGNPAEFVYPKLGYIKVGEIPGCDISPLDGSLKTAVYFYKDMR</sequence>
<dbReference type="Proteomes" id="UP000070700">
    <property type="component" value="Unassembled WGS sequence"/>
</dbReference>
<dbReference type="OrthoDB" id="41532at2759"/>
<name>A0A194X9C4_MOLSC</name>
<evidence type="ECO:0000259" key="1">
    <source>
        <dbReference type="PROSITE" id="PS51186"/>
    </source>
</evidence>
<dbReference type="RefSeq" id="XP_018071125.1">
    <property type="nucleotide sequence ID" value="XM_018222543.1"/>
</dbReference>
<protein>
    <recommendedName>
        <fullName evidence="1">N-acetyltransferase domain-containing protein</fullName>
    </recommendedName>
</protein>
<gene>
    <name evidence="2" type="ORF">LY89DRAFT_782045</name>
</gene>
<dbReference type="GeneID" id="28832269"/>
<dbReference type="PROSITE" id="PS51186">
    <property type="entry name" value="GNAT"/>
    <property type="match status" value="1"/>
</dbReference>
<dbReference type="AlphaFoldDB" id="A0A194X9C4"/>
<dbReference type="CDD" id="cd04301">
    <property type="entry name" value="NAT_SF"/>
    <property type="match status" value="1"/>
</dbReference>
<evidence type="ECO:0000313" key="3">
    <source>
        <dbReference type="Proteomes" id="UP000070700"/>
    </source>
</evidence>
<keyword evidence="3" id="KW-1185">Reference proteome</keyword>
<dbReference type="SUPFAM" id="SSF55729">
    <property type="entry name" value="Acyl-CoA N-acyltransferases (Nat)"/>
    <property type="match status" value="1"/>
</dbReference>
<dbReference type="InterPro" id="IPR000182">
    <property type="entry name" value="GNAT_dom"/>
</dbReference>
<proteinExistence type="predicted"/>